<dbReference type="EMBL" id="SIXF01000009">
    <property type="protein sequence ID" value="TBO42233.1"/>
    <property type="molecule type" value="Genomic_DNA"/>
</dbReference>
<dbReference type="RefSeq" id="WP_131030252.1">
    <property type="nucleotide sequence ID" value="NZ_SIXF01000009.1"/>
</dbReference>
<dbReference type="PROSITE" id="PS51257">
    <property type="entry name" value="PROKAR_LIPOPROTEIN"/>
    <property type="match status" value="1"/>
</dbReference>
<reference evidence="1 2" key="1">
    <citation type="submission" date="2019-02" db="EMBL/GenBank/DDBJ databases">
        <title>Pedobacter kyonggii whole genome sequence analysis.</title>
        <authorList>
            <person name="Dahal R.H."/>
        </authorList>
    </citation>
    <scope>NUCLEOTIDE SEQUENCE [LARGE SCALE GENOMIC DNA]</scope>
    <source>
        <strain evidence="1 2">K-4-11-1</strain>
    </source>
</reference>
<proteinExistence type="predicted"/>
<evidence type="ECO:0000313" key="1">
    <source>
        <dbReference type="EMBL" id="TBO42233.1"/>
    </source>
</evidence>
<dbReference type="AlphaFoldDB" id="A0A4Q9HCX7"/>
<keyword evidence="2" id="KW-1185">Reference proteome</keyword>
<dbReference type="OrthoDB" id="743213at2"/>
<protein>
    <submittedName>
        <fullName evidence="1">Uncharacterized protein</fullName>
    </submittedName>
</protein>
<comment type="caution">
    <text evidence="1">The sequence shown here is derived from an EMBL/GenBank/DDBJ whole genome shotgun (WGS) entry which is preliminary data.</text>
</comment>
<accession>A0A4Q9HCX7</accession>
<gene>
    <name evidence="1" type="ORF">EYS08_11965</name>
</gene>
<sequence length="79" mass="9043">MNAKLKTTMLFILVICACQKEPFNNKIVTNEVSNISISLDEAKNFMAQVDKDSSKAMAKIKVDWKLQQKILYRPVHCLL</sequence>
<name>A0A4Q9HCX7_9SPHI</name>
<dbReference type="Proteomes" id="UP000291819">
    <property type="component" value="Unassembled WGS sequence"/>
</dbReference>
<evidence type="ECO:0000313" key="2">
    <source>
        <dbReference type="Proteomes" id="UP000291819"/>
    </source>
</evidence>
<organism evidence="1 2">
    <name type="scientific">Pedobacter kyonggii</name>
    <dbReference type="NCBI Taxonomy" id="1926871"/>
    <lineage>
        <taxon>Bacteria</taxon>
        <taxon>Pseudomonadati</taxon>
        <taxon>Bacteroidota</taxon>
        <taxon>Sphingobacteriia</taxon>
        <taxon>Sphingobacteriales</taxon>
        <taxon>Sphingobacteriaceae</taxon>
        <taxon>Pedobacter</taxon>
    </lineage>
</organism>